<proteinExistence type="predicted"/>
<dbReference type="STRING" id="758820.SAMN00777080_3340"/>
<dbReference type="Proteomes" id="UP000192333">
    <property type="component" value="Chromosome I"/>
</dbReference>
<keyword evidence="2" id="KW-1185">Reference proteome</keyword>
<gene>
    <name evidence="1" type="ORF">SAMN00777080_3340</name>
</gene>
<dbReference type="AlphaFoldDB" id="A0A1W2H7R7"/>
<organism evidence="1 2">
    <name type="scientific">Aquiflexum balticum DSM 16537</name>
    <dbReference type="NCBI Taxonomy" id="758820"/>
    <lineage>
        <taxon>Bacteria</taxon>
        <taxon>Pseudomonadati</taxon>
        <taxon>Bacteroidota</taxon>
        <taxon>Cytophagia</taxon>
        <taxon>Cytophagales</taxon>
        <taxon>Cyclobacteriaceae</taxon>
        <taxon>Aquiflexum</taxon>
    </lineage>
</organism>
<protein>
    <submittedName>
        <fullName evidence="1">Uncharacterized protein</fullName>
    </submittedName>
</protein>
<reference evidence="2" key="1">
    <citation type="submission" date="2017-04" db="EMBL/GenBank/DDBJ databases">
        <authorList>
            <person name="Varghese N."/>
            <person name="Submissions S."/>
        </authorList>
    </citation>
    <scope>NUCLEOTIDE SEQUENCE [LARGE SCALE GENOMIC DNA]</scope>
    <source>
        <strain evidence="2">DSM 16537</strain>
    </source>
</reference>
<name>A0A1W2H7R7_9BACT</name>
<evidence type="ECO:0000313" key="2">
    <source>
        <dbReference type="Proteomes" id="UP000192333"/>
    </source>
</evidence>
<dbReference type="EMBL" id="LT838813">
    <property type="protein sequence ID" value="SMD44712.1"/>
    <property type="molecule type" value="Genomic_DNA"/>
</dbReference>
<sequence length="261" mass="30789">MVESKQSNLDWLKKRYPIRPKKWHTEKVLRINEIENYRFYSRNSTKTYRGIISPLDIKGIQYAYAYNDGTDITWIDLLNNLKRFKDIRHSNMTHEELIEHAQSDYNESRTVSKFGSLYFTTTGQHRMALCKFLDLEKVTVHINEYTFNQEKFNTYNARKKFVKRLLDRGLISEKLSESEIMSFEHAISLNIHGVFIMMGDQVFDGLINLYDGLGTNKVLITFESLIYGKPSTFNNDVRSQSDLLQFKYFLRKCKAELLSDV</sequence>
<accession>A0A1W2H7R7</accession>
<evidence type="ECO:0000313" key="1">
    <source>
        <dbReference type="EMBL" id="SMD44712.1"/>
    </source>
</evidence>